<reference evidence="2" key="1">
    <citation type="journal article" date="2020" name="Stud. Mycol.">
        <title>101 Dothideomycetes genomes: a test case for predicting lifestyles and emergence of pathogens.</title>
        <authorList>
            <person name="Haridas S."/>
            <person name="Albert R."/>
            <person name="Binder M."/>
            <person name="Bloem J."/>
            <person name="Labutti K."/>
            <person name="Salamov A."/>
            <person name="Andreopoulos B."/>
            <person name="Baker S."/>
            <person name="Barry K."/>
            <person name="Bills G."/>
            <person name="Bluhm B."/>
            <person name="Cannon C."/>
            <person name="Castanera R."/>
            <person name="Culley D."/>
            <person name="Daum C."/>
            <person name="Ezra D."/>
            <person name="Gonzalez J."/>
            <person name="Henrissat B."/>
            <person name="Kuo A."/>
            <person name="Liang C."/>
            <person name="Lipzen A."/>
            <person name="Lutzoni F."/>
            <person name="Magnuson J."/>
            <person name="Mondo S."/>
            <person name="Nolan M."/>
            <person name="Ohm R."/>
            <person name="Pangilinan J."/>
            <person name="Park H.-J."/>
            <person name="Ramirez L."/>
            <person name="Alfaro M."/>
            <person name="Sun H."/>
            <person name="Tritt A."/>
            <person name="Yoshinaga Y."/>
            <person name="Zwiers L.-H."/>
            <person name="Turgeon B."/>
            <person name="Goodwin S."/>
            <person name="Spatafora J."/>
            <person name="Crous P."/>
            <person name="Grigoriev I."/>
        </authorList>
    </citation>
    <scope>NUCLEOTIDE SEQUENCE</scope>
    <source>
        <strain evidence="2">CBS 473.64</strain>
    </source>
</reference>
<dbReference type="AlphaFoldDB" id="A0A6A6S4N4"/>
<sequence length="108" mass="11655">MAPALELMAREVLGKRDNSGFLVAPAVIVLLAMCGAGVLIVVCYGAARFWMSEEEKGIPEPPAEQVDYMRELRARNLDALMADGAHARYQAGRATTQSFVSDSTAPIK</sequence>
<protein>
    <submittedName>
        <fullName evidence="2">Uncharacterized protein</fullName>
    </submittedName>
</protein>
<evidence type="ECO:0000313" key="3">
    <source>
        <dbReference type="Proteomes" id="UP000799753"/>
    </source>
</evidence>
<feature type="transmembrane region" description="Helical" evidence="1">
    <location>
        <begin position="20"/>
        <end position="47"/>
    </location>
</feature>
<proteinExistence type="predicted"/>
<name>A0A6A6S4N4_9PLEO</name>
<evidence type="ECO:0000313" key="2">
    <source>
        <dbReference type="EMBL" id="KAF2642071.1"/>
    </source>
</evidence>
<keyword evidence="1" id="KW-0472">Membrane</keyword>
<keyword evidence="1" id="KW-0812">Transmembrane</keyword>
<accession>A0A6A6S4N4</accession>
<keyword evidence="1" id="KW-1133">Transmembrane helix</keyword>
<dbReference type="OrthoDB" id="3641893at2759"/>
<gene>
    <name evidence="2" type="ORF">P280DRAFT_468523</name>
</gene>
<organism evidence="2 3">
    <name type="scientific">Massarina eburnea CBS 473.64</name>
    <dbReference type="NCBI Taxonomy" id="1395130"/>
    <lineage>
        <taxon>Eukaryota</taxon>
        <taxon>Fungi</taxon>
        <taxon>Dikarya</taxon>
        <taxon>Ascomycota</taxon>
        <taxon>Pezizomycotina</taxon>
        <taxon>Dothideomycetes</taxon>
        <taxon>Pleosporomycetidae</taxon>
        <taxon>Pleosporales</taxon>
        <taxon>Massarineae</taxon>
        <taxon>Massarinaceae</taxon>
        <taxon>Massarina</taxon>
    </lineage>
</organism>
<dbReference type="EMBL" id="MU006782">
    <property type="protein sequence ID" value="KAF2642071.1"/>
    <property type="molecule type" value="Genomic_DNA"/>
</dbReference>
<dbReference type="Proteomes" id="UP000799753">
    <property type="component" value="Unassembled WGS sequence"/>
</dbReference>
<keyword evidence="3" id="KW-1185">Reference proteome</keyword>
<evidence type="ECO:0000256" key="1">
    <source>
        <dbReference type="SAM" id="Phobius"/>
    </source>
</evidence>